<dbReference type="NCBIfam" id="TIGR01815">
    <property type="entry name" value="TrpE-clade3"/>
    <property type="match status" value="1"/>
</dbReference>
<dbReference type="InterPro" id="IPR015890">
    <property type="entry name" value="Chorismate_C"/>
</dbReference>
<dbReference type="GO" id="GO:0004049">
    <property type="term" value="F:anthranilate synthase activity"/>
    <property type="evidence" value="ECO:0007669"/>
    <property type="project" value="UniProtKB-EC"/>
</dbReference>
<accession>A0A6L6WVH0</accession>
<dbReference type="PANTHER" id="PTHR11236:SF9">
    <property type="entry name" value="ANTHRANILATE SYNTHASE COMPONENT 1"/>
    <property type="match status" value="1"/>
</dbReference>
<comment type="caution">
    <text evidence="6">The sequence shown here is derived from an EMBL/GenBank/DDBJ whole genome shotgun (WGS) entry which is preliminary data.</text>
</comment>
<dbReference type="PRINTS" id="PR00096">
    <property type="entry name" value="GATASE"/>
</dbReference>
<name>A0A6L6WVH0_9ACTN</name>
<dbReference type="SUPFAM" id="SSF52317">
    <property type="entry name" value="Class I glutamine amidotransferase-like"/>
    <property type="match status" value="1"/>
</dbReference>
<feature type="region of interest" description="Disordered" evidence="2">
    <location>
        <begin position="505"/>
        <end position="525"/>
    </location>
</feature>
<dbReference type="InterPro" id="IPR006805">
    <property type="entry name" value="Anth_synth_I_N"/>
</dbReference>
<dbReference type="PANTHER" id="PTHR11236">
    <property type="entry name" value="AMINOBENZOATE/ANTHRANILATE SYNTHASE"/>
    <property type="match status" value="1"/>
</dbReference>
<dbReference type="NCBIfam" id="NF010081">
    <property type="entry name" value="PRK13566.1"/>
    <property type="match status" value="1"/>
</dbReference>
<dbReference type="InterPro" id="IPR017926">
    <property type="entry name" value="GATASE"/>
</dbReference>
<feature type="compositionally biased region" description="Low complexity" evidence="2">
    <location>
        <begin position="204"/>
        <end position="218"/>
    </location>
</feature>
<dbReference type="InterPro" id="IPR019999">
    <property type="entry name" value="Anth_synth_I-like"/>
</dbReference>
<dbReference type="Pfam" id="PF04715">
    <property type="entry name" value="Anth_synt_I_N"/>
    <property type="match status" value="1"/>
</dbReference>
<dbReference type="PROSITE" id="PS51273">
    <property type="entry name" value="GATASE_TYPE_1"/>
    <property type="match status" value="1"/>
</dbReference>
<dbReference type="Pfam" id="PF00117">
    <property type="entry name" value="GATase"/>
    <property type="match status" value="1"/>
</dbReference>
<dbReference type="SUPFAM" id="SSF56322">
    <property type="entry name" value="ADC synthase"/>
    <property type="match status" value="1"/>
</dbReference>
<feature type="region of interest" description="Disordered" evidence="2">
    <location>
        <begin position="204"/>
        <end position="236"/>
    </location>
</feature>
<sequence length="772" mass="83872">MFGTGRTTMDTTCTVTPFDPADLERIAGLVDFRRGGVLSSGMEYPGRYSRWAMAYVDPPVEIVAVGRRLTARALNERGRLILPVVLTAMRRAGRPTGEHSVVVPEPDRMVPEEERTRRPTVFSALREIVAAFRTDDPHLGLYGAFGYDLAFQFEPLRRRLHRPETQRDLVLHLPDEIWVVDRKREVSSRYAYEFEVDGVSTAGLRRGTGPARPGTAPPCFLHDGTRPGSDELRPELDGPRPGVYARLVEQARQRFARGELFEVVPSHTFHGRCPSPAAFYGLLRRRNPAPYEFLFNLGAGEFLVGASPEMYVRVTGDRVETCPIAGTIRRGEGPLEDAANIAELLGSAKEESELTMCTDVDRNDKARVCVPGSVRVLGRRQIEMYSRLIHTVDHIEGRLRPEFDALDAFLTHMWAVTVTGAPKAWAMQFIENHEDTPRQWYGGAVGKIGFDGSMNTGLTLRTAHITGGIAAVRTGATLLYDSVAEAEEQETHIKARALLETLAEAASPQGPAPGHEPDAATASHPTGAAALREGKGSDAAGATAPRVLLVDHQDSFVHTLGDYFRQEGAEVITLRYGFPPALLDEYGPDLVVLSPGPGLPSDFACAALLDEVYGRGLPVFGVCLGLQAMVEHAGGRLAILPEPEHGKPGLVRVSGGTLLDGLGPEFTAGRYHSLYAPPDEVHGGFTVTAATSDRVTMAIEDPAAGRWALQFHPESILTASGRTGHRIIARVLELCRERTRAAAQGAARSASALNSADSERDWAAIDDRAGAR</sequence>
<dbReference type="EMBL" id="WPNZ01000005">
    <property type="protein sequence ID" value="MVO85468.1"/>
    <property type="molecule type" value="Genomic_DNA"/>
</dbReference>
<feature type="compositionally biased region" description="Basic and acidic residues" evidence="2">
    <location>
        <begin position="223"/>
        <end position="236"/>
    </location>
</feature>
<evidence type="ECO:0000259" key="5">
    <source>
        <dbReference type="Pfam" id="PF04715"/>
    </source>
</evidence>
<dbReference type="PRINTS" id="PR00097">
    <property type="entry name" value="ANTSNTHASEII"/>
</dbReference>
<dbReference type="InterPro" id="IPR010112">
    <property type="entry name" value="TrpE-G_bact"/>
</dbReference>
<protein>
    <submittedName>
        <fullName evidence="6">Anthranilate synthase component I</fullName>
        <ecNumber evidence="6">4.1.3.27</ecNumber>
    </submittedName>
</protein>
<dbReference type="Proteomes" id="UP000483802">
    <property type="component" value="Unassembled WGS sequence"/>
</dbReference>
<dbReference type="PIRSF" id="PIRSF036934">
    <property type="entry name" value="TrpE-G"/>
    <property type="match status" value="1"/>
</dbReference>
<dbReference type="Gene3D" id="3.60.120.10">
    <property type="entry name" value="Anthranilate synthase"/>
    <property type="match status" value="1"/>
</dbReference>
<evidence type="ECO:0000259" key="3">
    <source>
        <dbReference type="Pfam" id="PF00117"/>
    </source>
</evidence>
<dbReference type="Pfam" id="PF00425">
    <property type="entry name" value="Chorismate_bind"/>
    <property type="match status" value="1"/>
</dbReference>
<dbReference type="InterPro" id="IPR029062">
    <property type="entry name" value="Class_I_gatase-like"/>
</dbReference>
<evidence type="ECO:0000256" key="2">
    <source>
        <dbReference type="SAM" id="MobiDB-lite"/>
    </source>
</evidence>
<dbReference type="CDD" id="cd01743">
    <property type="entry name" value="GATase1_Anthranilate_Synthase"/>
    <property type="match status" value="1"/>
</dbReference>
<evidence type="ECO:0000313" key="7">
    <source>
        <dbReference type="Proteomes" id="UP000483802"/>
    </source>
</evidence>
<dbReference type="AlphaFoldDB" id="A0A6L6WVH0"/>
<dbReference type="GO" id="GO:0000162">
    <property type="term" value="P:L-tryptophan biosynthetic process"/>
    <property type="evidence" value="ECO:0007669"/>
    <property type="project" value="InterPro"/>
</dbReference>
<dbReference type="InterPro" id="IPR005801">
    <property type="entry name" value="ADC_synthase"/>
</dbReference>
<organism evidence="6 7">
    <name type="scientific">Streptomyces typhae</name>
    <dbReference type="NCBI Taxonomy" id="2681492"/>
    <lineage>
        <taxon>Bacteria</taxon>
        <taxon>Bacillati</taxon>
        <taxon>Actinomycetota</taxon>
        <taxon>Actinomycetes</taxon>
        <taxon>Kitasatosporales</taxon>
        <taxon>Streptomycetaceae</taxon>
        <taxon>Streptomyces</taxon>
    </lineage>
</organism>
<evidence type="ECO:0000313" key="6">
    <source>
        <dbReference type="EMBL" id="MVO85468.1"/>
    </source>
</evidence>
<evidence type="ECO:0000256" key="1">
    <source>
        <dbReference type="ARBA" id="ARBA00022962"/>
    </source>
</evidence>
<dbReference type="Gene3D" id="3.40.50.880">
    <property type="match status" value="1"/>
</dbReference>
<gene>
    <name evidence="6" type="ORF">GPA10_12060</name>
</gene>
<keyword evidence="6" id="KW-0456">Lyase</keyword>
<feature type="domain" description="Chorismate-utilising enzyme C-terminal" evidence="4">
    <location>
        <begin position="244"/>
        <end position="494"/>
    </location>
</feature>
<feature type="domain" description="Glutamine amidotransferase" evidence="3">
    <location>
        <begin position="548"/>
        <end position="722"/>
    </location>
</feature>
<proteinExistence type="predicted"/>
<evidence type="ECO:0000259" key="4">
    <source>
        <dbReference type="Pfam" id="PF00425"/>
    </source>
</evidence>
<keyword evidence="1" id="KW-0315">Glutamine amidotransferase</keyword>
<reference evidence="6 7" key="1">
    <citation type="submission" date="2019-11" db="EMBL/GenBank/DDBJ databases">
        <title>Streptomyces typhae sp. nov., a novel endophytic actinomycete isolated from the root of cattail pollen (Typha angustifolia L.).</title>
        <authorList>
            <person name="Peng C."/>
        </authorList>
    </citation>
    <scope>NUCLEOTIDE SEQUENCE [LARGE SCALE GENOMIC DNA]</scope>
    <source>
        <strain evidence="7">p1417</strain>
    </source>
</reference>
<dbReference type="InterPro" id="IPR006221">
    <property type="entry name" value="TrpG/PapA_dom"/>
</dbReference>
<dbReference type="EC" id="4.1.3.27" evidence="6"/>
<keyword evidence="7" id="KW-1185">Reference proteome</keyword>
<feature type="domain" description="Anthranilate synthase component I N-terminal" evidence="5">
    <location>
        <begin position="39"/>
        <end position="184"/>
    </location>
</feature>